<name>A0A1G7S7H0_CHIFI</name>
<dbReference type="OrthoDB" id="2585681at2"/>
<dbReference type="GO" id="GO:0003700">
    <property type="term" value="F:DNA-binding transcription factor activity"/>
    <property type="evidence" value="ECO:0007669"/>
    <property type="project" value="InterPro"/>
</dbReference>
<proteinExistence type="predicted"/>
<evidence type="ECO:0000256" key="3">
    <source>
        <dbReference type="ARBA" id="ARBA00023163"/>
    </source>
</evidence>
<dbReference type="Gene3D" id="1.10.10.60">
    <property type="entry name" value="Homeodomain-like"/>
    <property type="match status" value="1"/>
</dbReference>
<keyword evidence="2 5" id="KW-0238">DNA-binding</keyword>
<dbReference type="GO" id="GO:0043565">
    <property type="term" value="F:sequence-specific DNA binding"/>
    <property type="evidence" value="ECO:0007669"/>
    <property type="project" value="InterPro"/>
</dbReference>
<gene>
    <name evidence="5" type="ORF">SAMN04488121_103750</name>
</gene>
<evidence type="ECO:0000313" key="5">
    <source>
        <dbReference type="EMBL" id="SDG18429.1"/>
    </source>
</evidence>
<protein>
    <submittedName>
        <fullName evidence="5">AraC-type DNA-binding protein</fullName>
    </submittedName>
</protein>
<dbReference type="Pfam" id="PF12833">
    <property type="entry name" value="HTH_18"/>
    <property type="match status" value="1"/>
</dbReference>
<dbReference type="SUPFAM" id="SSF46689">
    <property type="entry name" value="Homeodomain-like"/>
    <property type="match status" value="1"/>
</dbReference>
<dbReference type="STRING" id="104663.SAMN04488121_103750"/>
<dbReference type="AlphaFoldDB" id="A0A1G7S7H0"/>
<organism evidence="5 6">
    <name type="scientific">Chitinophaga filiformis</name>
    <name type="common">Myxococcus filiformis</name>
    <name type="synonym">Flexibacter filiformis</name>
    <dbReference type="NCBI Taxonomy" id="104663"/>
    <lineage>
        <taxon>Bacteria</taxon>
        <taxon>Pseudomonadati</taxon>
        <taxon>Bacteroidota</taxon>
        <taxon>Chitinophagia</taxon>
        <taxon>Chitinophagales</taxon>
        <taxon>Chitinophagaceae</taxon>
        <taxon>Chitinophaga</taxon>
    </lineage>
</organism>
<dbReference type="PROSITE" id="PS01124">
    <property type="entry name" value="HTH_ARAC_FAMILY_2"/>
    <property type="match status" value="1"/>
</dbReference>
<sequence length="292" mass="33623">MATTTTPAFEIKNPVDGSMGFRMIHFEDNSPFKELQRVGYFSIIWIYEGEGLLKADFTEYNIAAGTMLFFAPFQPFMVTGEHVKGVMLNFHHDFFCVIKHHKEVACDGILFNNISQTPLVNIPPEETSMIRLLITQVENELQVAGLAQHDLLISYLKILLINVTRIKVSQDTVKPAPTEQTGESDALLQFKAYIDKYFREKHSAGEYADLLHMTVKNLGRIVREYYGRTPTDMITERIIVEAKRDLYLTSKPIKEIAYDLGFKDEYHFSRYFKNAINTSPQAYRNSLKKAWN</sequence>
<evidence type="ECO:0000313" key="6">
    <source>
        <dbReference type="Proteomes" id="UP000199045"/>
    </source>
</evidence>
<evidence type="ECO:0000259" key="4">
    <source>
        <dbReference type="PROSITE" id="PS01124"/>
    </source>
</evidence>
<reference evidence="5 6" key="1">
    <citation type="submission" date="2016-10" db="EMBL/GenBank/DDBJ databases">
        <authorList>
            <person name="de Groot N.N."/>
        </authorList>
    </citation>
    <scope>NUCLEOTIDE SEQUENCE [LARGE SCALE GENOMIC DNA]</scope>
    <source>
        <strain evidence="5 6">DSM 527</strain>
    </source>
</reference>
<keyword evidence="1" id="KW-0805">Transcription regulation</keyword>
<accession>A0A1G7S7H0</accession>
<dbReference type="SUPFAM" id="SSF51215">
    <property type="entry name" value="Regulatory protein AraC"/>
    <property type="match status" value="1"/>
</dbReference>
<feature type="domain" description="HTH araC/xylS-type" evidence="4">
    <location>
        <begin position="188"/>
        <end position="286"/>
    </location>
</feature>
<dbReference type="PANTHER" id="PTHR43280">
    <property type="entry name" value="ARAC-FAMILY TRANSCRIPTIONAL REGULATOR"/>
    <property type="match status" value="1"/>
</dbReference>
<dbReference type="PANTHER" id="PTHR43280:SF32">
    <property type="entry name" value="TRANSCRIPTIONAL REGULATORY PROTEIN"/>
    <property type="match status" value="1"/>
</dbReference>
<evidence type="ECO:0000256" key="2">
    <source>
        <dbReference type="ARBA" id="ARBA00023125"/>
    </source>
</evidence>
<dbReference type="SMART" id="SM00342">
    <property type="entry name" value="HTH_ARAC"/>
    <property type="match status" value="1"/>
</dbReference>
<dbReference type="InterPro" id="IPR018060">
    <property type="entry name" value="HTH_AraC"/>
</dbReference>
<dbReference type="InterPro" id="IPR020449">
    <property type="entry name" value="Tscrpt_reg_AraC-type_HTH"/>
</dbReference>
<dbReference type="EMBL" id="FNBN01000003">
    <property type="protein sequence ID" value="SDG18429.1"/>
    <property type="molecule type" value="Genomic_DNA"/>
</dbReference>
<dbReference type="RefSeq" id="WP_089833527.1">
    <property type="nucleotide sequence ID" value="NZ_FNBN01000003.1"/>
</dbReference>
<keyword evidence="3" id="KW-0804">Transcription</keyword>
<evidence type="ECO:0000256" key="1">
    <source>
        <dbReference type="ARBA" id="ARBA00023015"/>
    </source>
</evidence>
<dbReference type="Proteomes" id="UP000199045">
    <property type="component" value="Unassembled WGS sequence"/>
</dbReference>
<dbReference type="PRINTS" id="PR00032">
    <property type="entry name" value="HTHARAC"/>
</dbReference>
<dbReference type="InterPro" id="IPR037923">
    <property type="entry name" value="HTH-like"/>
</dbReference>
<dbReference type="InterPro" id="IPR009057">
    <property type="entry name" value="Homeodomain-like_sf"/>
</dbReference>